<dbReference type="EMBL" id="JX523956">
    <property type="protein sequence ID" value="AFT64140.1"/>
    <property type="molecule type" value="Genomic_DNA"/>
</dbReference>
<accession>M4HX40</accession>
<protein>
    <submittedName>
        <fullName evidence="1">Putative amino acid ABC transporter, substrate-bin ding protein</fullName>
    </submittedName>
</protein>
<evidence type="ECO:0000313" key="1">
    <source>
        <dbReference type="EMBL" id="AFT64140.1"/>
    </source>
</evidence>
<name>M4HX40_9PROT</name>
<dbReference type="AlphaFoldDB" id="M4HX40"/>
<sequence length="122" mass="12843">MKAGVTGGTIEDPELSKALPEGAELIHFGDNAATLSAYLAGQVDVLVTGNTVAAKLAAGNPDKALETKFVVRQSPAFIGVKSGEANMLQWVNVFVLHKKLGGVLNDLSIKWLGQELPYLPSL</sequence>
<dbReference type="Gene3D" id="3.40.190.10">
    <property type="entry name" value="Periplasmic binding protein-like II"/>
    <property type="match status" value="2"/>
</dbReference>
<proteinExistence type="predicted"/>
<reference evidence="1" key="1">
    <citation type="journal article" date="2013" name="Mar. Drugs">
        <title>Assessing the effectiveness of functional genetic screens for the identification of bioactive metabolites.</title>
        <authorList>
            <person name="Penesyan A."/>
            <person name="Ballestriero F."/>
            <person name="Daim M."/>
            <person name="Kjelleberg S."/>
            <person name="Thomas T."/>
            <person name="Egan S."/>
        </authorList>
    </citation>
    <scope>NUCLEOTIDE SEQUENCE</scope>
    <source>
        <strain evidence="1">U95</strain>
    </source>
</reference>
<dbReference type="SUPFAM" id="SSF53850">
    <property type="entry name" value="Periplasmic binding protein-like II"/>
    <property type="match status" value="1"/>
</dbReference>
<organism evidence="1">
    <name type="scientific">alpha proteobacterium U95</name>
    <dbReference type="NCBI Taxonomy" id="649539"/>
    <lineage>
        <taxon>Bacteria</taxon>
        <taxon>Pseudomonadati</taxon>
        <taxon>Pseudomonadota</taxon>
        <taxon>Alphaproteobacteria</taxon>
    </lineage>
</organism>